<evidence type="ECO:0000313" key="4">
    <source>
        <dbReference type="Proteomes" id="UP000623419"/>
    </source>
</evidence>
<evidence type="ECO:0000256" key="2">
    <source>
        <dbReference type="SAM" id="SignalP"/>
    </source>
</evidence>
<gene>
    <name evidence="3" type="ORF">GCM10011521_00400</name>
</gene>
<feature type="signal peptide" evidence="2">
    <location>
        <begin position="1"/>
        <end position="19"/>
    </location>
</feature>
<dbReference type="RefSeq" id="WP_188659743.1">
    <property type="nucleotide sequence ID" value="NZ_BMKC01000001.1"/>
</dbReference>
<keyword evidence="4" id="KW-1185">Reference proteome</keyword>
<accession>A0ABQ1H926</accession>
<dbReference type="SUPFAM" id="SSF74653">
    <property type="entry name" value="TolA/TonB C-terminal domain"/>
    <property type="match status" value="1"/>
</dbReference>
<evidence type="ECO:0008006" key="5">
    <source>
        <dbReference type="Google" id="ProtNLM"/>
    </source>
</evidence>
<proteinExistence type="predicted"/>
<comment type="caution">
    <text evidence="3">The sequence shown here is derived from an EMBL/GenBank/DDBJ whole genome shotgun (WGS) entry which is preliminary data.</text>
</comment>
<feature type="region of interest" description="Disordered" evidence="1">
    <location>
        <begin position="218"/>
        <end position="246"/>
    </location>
</feature>
<dbReference type="Proteomes" id="UP000623419">
    <property type="component" value="Unassembled WGS sequence"/>
</dbReference>
<protein>
    <recommendedName>
        <fullName evidence="5">TonB C-terminal domain-containing protein</fullName>
    </recommendedName>
</protein>
<sequence>MTRLLPVLFAVLFSLPAVAADRPFERPVVVRVDVDASGSVVAAQALGELPQALASVAESATRGVEFEPARVNGRAAPSRTHLVVQMRFEPEGDDSVSAKALKVEPAKAVLDPPVYPTRAAQRGYGAHLVMRIELNADGSVDMDRSGLAAISLWKGGRKLEDSQVYRDEYVAEVMKVMQHWKPLIEEVGGAPVATSWHVPVTFCPPGRQNVCARIKADSPAATGRTANDEGIRLASLKPARHEVSGS</sequence>
<evidence type="ECO:0000313" key="3">
    <source>
        <dbReference type="EMBL" id="GGA66253.1"/>
    </source>
</evidence>
<reference evidence="4" key="1">
    <citation type="journal article" date="2019" name="Int. J. Syst. Evol. Microbiol.">
        <title>The Global Catalogue of Microorganisms (GCM) 10K type strain sequencing project: providing services to taxonomists for standard genome sequencing and annotation.</title>
        <authorList>
            <consortium name="The Broad Institute Genomics Platform"/>
            <consortium name="The Broad Institute Genome Sequencing Center for Infectious Disease"/>
            <person name="Wu L."/>
            <person name="Ma J."/>
        </authorList>
    </citation>
    <scope>NUCLEOTIDE SEQUENCE [LARGE SCALE GENOMIC DNA]</scope>
    <source>
        <strain evidence="4">CGMCC 1.15905</strain>
    </source>
</reference>
<keyword evidence="2" id="KW-0732">Signal</keyword>
<evidence type="ECO:0000256" key="1">
    <source>
        <dbReference type="SAM" id="MobiDB-lite"/>
    </source>
</evidence>
<name>A0ABQ1H926_9GAMM</name>
<dbReference type="Gene3D" id="3.30.1150.10">
    <property type="match status" value="2"/>
</dbReference>
<dbReference type="EMBL" id="BMKC01000001">
    <property type="protein sequence ID" value="GGA66253.1"/>
    <property type="molecule type" value="Genomic_DNA"/>
</dbReference>
<organism evidence="3 4">
    <name type="scientific">Arenimonas soli</name>
    <dbReference type="NCBI Taxonomy" id="2269504"/>
    <lineage>
        <taxon>Bacteria</taxon>
        <taxon>Pseudomonadati</taxon>
        <taxon>Pseudomonadota</taxon>
        <taxon>Gammaproteobacteria</taxon>
        <taxon>Lysobacterales</taxon>
        <taxon>Lysobacteraceae</taxon>
        <taxon>Arenimonas</taxon>
    </lineage>
</organism>
<feature type="chain" id="PRO_5045196781" description="TonB C-terminal domain-containing protein" evidence="2">
    <location>
        <begin position="20"/>
        <end position="246"/>
    </location>
</feature>